<dbReference type="EMBL" id="BTGU01000019">
    <property type="protein sequence ID" value="GMN45132.1"/>
    <property type="molecule type" value="Genomic_DNA"/>
</dbReference>
<name>A0AA88D824_FICCA</name>
<keyword evidence="3" id="KW-1185">Reference proteome</keyword>
<dbReference type="AlphaFoldDB" id="A0AA88D824"/>
<evidence type="ECO:0000313" key="2">
    <source>
        <dbReference type="EMBL" id="GMN45132.1"/>
    </source>
</evidence>
<protein>
    <submittedName>
        <fullName evidence="2">Uncharacterized protein</fullName>
    </submittedName>
</protein>
<comment type="caution">
    <text evidence="2">The sequence shown here is derived from an EMBL/GenBank/DDBJ whole genome shotgun (WGS) entry which is preliminary data.</text>
</comment>
<sequence>MGDPKVGPLGEDGGKFQFLVTYGESDLNSYIKELRALNKMIKGESSVQERISLPPYKKEEYKKIALYEVTWIFKWEYIILEDSDDGLPRLGRILFGRWWEKFNYNHLTKKNINIILIQDEEEEKSETTPSKKESVSQLISSLTQEKRKLLPEEKKKLKQLLKDSSEDEDDQEDRSPLMSEDSYKVVYGEHFAQDPYEDYKNLWNLKQRIPTSSTAYGVVIEKPSKLLLLFLVLLALVAQEDRPMMQALYILRDGLPPEVRQFTPPPTIEMTLDELIDTIMEAKIKAYMLQAAAPEDDNLFIPVDDAGIGEPEEDADVDADAEMDPANLGEDPEDPPVIIIASDDEEEIEEEQEELEEDPEEILFDDDDWDTDSEIFSDVTTE</sequence>
<evidence type="ECO:0000256" key="1">
    <source>
        <dbReference type="SAM" id="MobiDB-lite"/>
    </source>
</evidence>
<reference evidence="2" key="1">
    <citation type="submission" date="2023-07" db="EMBL/GenBank/DDBJ databases">
        <title>draft genome sequence of fig (Ficus carica).</title>
        <authorList>
            <person name="Takahashi T."/>
            <person name="Nishimura K."/>
        </authorList>
    </citation>
    <scope>NUCLEOTIDE SEQUENCE</scope>
</reference>
<feature type="region of interest" description="Disordered" evidence="1">
    <location>
        <begin position="342"/>
        <end position="382"/>
    </location>
</feature>
<proteinExistence type="predicted"/>
<accession>A0AA88D824</accession>
<feature type="region of interest" description="Disordered" evidence="1">
    <location>
        <begin position="159"/>
        <end position="179"/>
    </location>
</feature>
<gene>
    <name evidence="2" type="ORF">TIFTF001_014325</name>
</gene>
<dbReference type="Proteomes" id="UP001187192">
    <property type="component" value="Unassembled WGS sequence"/>
</dbReference>
<evidence type="ECO:0000313" key="3">
    <source>
        <dbReference type="Proteomes" id="UP001187192"/>
    </source>
</evidence>
<organism evidence="2 3">
    <name type="scientific">Ficus carica</name>
    <name type="common">Common fig</name>
    <dbReference type="NCBI Taxonomy" id="3494"/>
    <lineage>
        <taxon>Eukaryota</taxon>
        <taxon>Viridiplantae</taxon>
        <taxon>Streptophyta</taxon>
        <taxon>Embryophyta</taxon>
        <taxon>Tracheophyta</taxon>
        <taxon>Spermatophyta</taxon>
        <taxon>Magnoliopsida</taxon>
        <taxon>eudicotyledons</taxon>
        <taxon>Gunneridae</taxon>
        <taxon>Pentapetalae</taxon>
        <taxon>rosids</taxon>
        <taxon>fabids</taxon>
        <taxon>Rosales</taxon>
        <taxon>Moraceae</taxon>
        <taxon>Ficeae</taxon>
        <taxon>Ficus</taxon>
    </lineage>
</organism>